<proteinExistence type="predicted"/>
<protein>
    <submittedName>
        <fullName evidence="1">Uncharacterized protein</fullName>
    </submittedName>
</protein>
<reference evidence="1 2" key="1">
    <citation type="submission" date="2019-02" db="EMBL/GenBank/DDBJ databases">
        <title>Genomic Encyclopedia of Type Strains, Phase IV (KMG-IV): sequencing the most valuable type-strain genomes for metagenomic binning, comparative biology and taxonomic classification.</title>
        <authorList>
            <person name="Goeker M."/>
        </authorList>
    </citation>
    <scope>NUCLEOTIDE SEQUENCE [LARGE SCALE GENOMIC DNA]</scope>
    <source>
        <strain evidence="1 2">DSM 16618</strain>
    </source>
</reference>
<accession>A0A4Q7N0Q8</accession>
<gene>
    <name evidence="1" type="ORF">EV679_0337</name>
</gene>
<comment type="caution">
    <text evidence="1">The sequence shown here is derived from an EMBL/GenBank/DDBJ whole genome shotgun (WGS) entry which is preliminary data.</text>
</comment>
<name>A0A4Q7N0Q8_9BURK</name>
<evidence type="ECO:0000313" key="1">
    <source>
        <dbReference type="EMBL" id="RZS73149.1"/>
    </source>
</evidence>
<dbReference type="EMBL" id="SGWZ01000001">
    <property type="protein sequence ID" value="RZS73149.1"/>
    <property type="molecule type" value="Genomic_DNA"/>
</dbReference>
<dbReference type="AlphaFoldDB" id="A0A4Q7N0Q8"/>
<sequence length="79" mass="8485">MHTNHTTDVAAPDADFQAGRIAAHTWYTQTMKSAAEYRDAARAALVRDIQDEAEAAAASYLFNEGFSEGLARLIAGGVQ</sequence>
<dbReference type="RefSeq" id="WP_130486388.1">
    <property type="nucleotide sequence ID" value="NZ_CBCSEB010000003.1"/>
</dbReference>
<organism evidence="1 2">
    <name type="scientific">Kerstersia gyiorum</name>
    <dbReference type="NCBI Taxonomy" id="206506"/>
    <lineage>
        <taxon>Bacteria</taxon>
        <taxon>Pseudomonadati</taxon>
        <taxon>Pseudomonadota</taxon>
        <taxon>Betaproteobacteria</taxon>
        <taxon>Burkholderiales</taxon>
        <taxon>Alcaligenaceae</taxon>
        <taxon>Kerstersia</taxon>
    </lineage>
</organism>
<evidence type="ECO:0000313" key="2">
    <source>
        <dbReference type="Proteomes" id="UP000292039"/>
    </source>
</evidence>
<dbReference type="Proteomes" id="UP000292039">
    <property type="component" value="Unassembled WGS sequence"/>
</dbReference>